<proteinExistence type="predicted"/>
<comment type="caution">
    <text evidence="2">The sequence shown here is derived from an EMBL/GenBank/DDBJ whole genome shotgun (WGS) entry which is preliminary data.</text>
</comment>
<sequence length="82" mass="8998">MFEIYDVAIIPLILAMVELVKIVGLPVKYSPFVAVVLGLAFGIFYLDASLKQNIIVGLMYGLSATGLYSGTKNMTQTKEEEH</sequence>
<accession>A0A917H3X1</accession>
<organism evidence="2 3">
    <name type="scientific">Virgibacillus oceani</name>
    <dbReference type="NCBI Taxonomy" id="1479511"/>
    <lineage>
        <taxon>Bacteria</taxon>
        <taxon>Bacillati</taxon>
        <taxon>Bacillota</taxon>
        <taxon>Bacilli</taxon>
        <taxon>Bacillales</taxon>
        <taxon>Bacillaceae</taxon>
        <taxon>Virgibacillus</taxon>
    </lineage>
</organism>
<reference evidence="2" key="1">
    <citation type="journal article" date="2014" name="Int. J. Syst. Evol. Microbiol.">
        <title>Complete genome sequence of Corynebacterium casei LMG S-19264T (=DSM 44701T), isolated from a smear-ripened cheese.</title>
        <authorList>
            <consortium name="US DOE Joint Genome Institute (JGI-PGF)"/>
            <person name="Walter F."/>
            <person name="Albersmeier A."/>
            <person name="Kalinowski J."/>
            <person name="Ruckert C."/>
        </authorList>
    </citation>
    <scope>NUCLEOTIDE SEQUENCE</scope>
    <source>
        <strain evidence="2">CGMCC 1.12754</strain>
    </source>
</reference>
<keyword evidence="1" id="KW-1133">Transmembrane helix</keyword>
<dbReference type="Proteomes" id="UP000622860">
    <property type="component" value="Unassembled WGS sequence"/>
</dbReference>
<dbReference type="RefSeq" id="WP_099158278.1">
    <property type="nucleotide sequence ID" value="NZ_BMFR01000001.1"/>
</dbReference>
<keyword evidence="3" id="KW-1185">Reference proteome</keyword>
<evidence type="ECO:0000256" key="1">
    <source>
        <dbReference type="SAM" id="Phobius"/>
    </source>
</evidence>
<evidence type="ECO:0000313" key="3">
    <source>
        <dbReference type="Proteomes" id="UP000622860"/>
    </source>
</evidence>
<keyword evidence="1" id="KW-0812">Transmembrane</keyword>
<dbReference type="EMBL" id="BMFR01000001">
    <property type="protein sequence ID" value="GGG65947.1"/>
    <property type="molecule type" value="Genomic_DNA"/>
</dbReference>
<evidence type="ECO:0008006" key="4">
    <source>
        <dbReference type="Google" id="ProtNLM"/>
    </source>
</evidence>
<name>A0A917H3X1_9BACI</name>
<evidence type="ECO:0000313" key="2">
    <source>
        <dbReference type="EMBL" id="GGG65947.1"/>
    </source>
</evidence>
<feature type="transmembrane region" description="Helical" evidence="1">
    <location>
        <begin position="29"/>
        <end position="46"/>
    </location>
</feature>
<keyword evidence="1" id="KW-0472">Membrane</keyword>
<gene>
    <name evidence="2" type="ORF">GCM10011398_06980</name>
</gene>
<dbReference type="AlphaFoldDB" id="A0A917H3X1"/>
<reference evidence="2" key="2">
    <citation type="submission" date="2020-09" db="EMBL/GenBank/DDBJ databases">
        <authorList>
            <person name="Sun Q."/>
            <person name="Zhou Y."/>
        </authorList>
    </citation>
    <scope>NUCLEOTIDE SEQUENCE</scope>
    <source>
        <strain evidence="2">CGMCC 1.12754</strain>
    </source>
</reference>
<protein>
    <recommendedName>
        <fullName evidence="4">Holin</fullName>
    </recommendedName>
</protein>